<protein>
    <submittedName>
        <fullName evidence="1">Uncharacterized protein</fullName>
    </submittedName>
</protein>
<feature type="non-terminal residue" evidence="1">
    <location>
        <position position="33"/>
    </location>
</feature>
<gene>
    <name evidence="1" type="ORF">METZ01_LOCUS293820</name>
</gene>
<organism evidence="1">
    <name type="scientific">marine metagenome</name>
    <dbReference type="NCBI Taxonomy" id="408172"/>
    <lineage>
        <taxon>unclassified sequences</taxon>
        <taxon>metagenomes</taxon>
        <taxon>ecological metagenomes</taxon>
    </lineage>
</organism>
<accession>A0A382LWL5</accession>
<name>A0A382LWL5_9ZZZZ</name>
<evidence type="ECO:0000313" key="1">
    <source>
        <dbReference type="EMBL" id="SVC40966.1"/>
    </source>
</evidence>
<reference evidence="1" key="1">
    <citation type="submission" date="2018-05" db="EMBL/GenBank/DDBJ databases">
        <authorList>
            <person name="Lanie J.A."/>
            <person name="Ng W.-L."/>
            <person name="Kazmierczak K.M."/>
            <person name="Andrzejewski T.M."/>
            <person name="Davidsen T.M."/>
            <person name="Wayne K.J."/>
            <person name="Tettelin H."/>
            <person name="Glass J.I."/>
            <person name="Rusch D."/>
            <person name="Podicherti R."/>
            <person name="Tsui H.-C.T."/>
            <person name="Winkler M.E."/>
        </authorList>
    </citation>
    <scope>NUCLEOTIDE SEQUENCE</scope>
</reference>
<dbReference type="SUPFAM" id="SSF54593">
    <property type="entry name" value="Glyoxalase/Bleomycin resistance protein/Dihydroxybiphenyl dioxygenase"/>
    <property type="match status" value="1"/>
</dbReference>
<proteinExistence type="predicted"/>
<dbReference type="InterPro" id="IPR029068">
    <property type="entry name" value="Glyas_Bleomycin-R_OHBP_Dase"/>
</dbReference>
<dbReference type="AlphaFoldDB" id="A0A382LWL5"/>
<dbReference type="EMBL" id="UINC01089676">
    <property type="protein sequence ID" value="SVC40966.1"/>
    <property type="molecule type" value="Genomic_DNA"/>
</dbReference>
<sequence>MEMKLDHIGFVVKDIEKYRDYYIKTFCCKPLSG</sequence>